<dbReference type="OrthoDB" id="8114910at2"/>
<gene>
    <name evidence="1" type="ORF">RRU01S_31_00500</name>
</gene>
<dbReference type="Proteomes" id="UP000028701">
    <property type="component" value="Unassembled WGS sequence"/>
</dbReference>
<dbReference type="EMBL" id="BBJU01000031">
    <property type="protein sequence ID" value="GAK73116.1"/>
    <property type="molecule type" value="Genomic_DNA"/>
</dbReference>
<protein>
    <submittedName>
        <fullName evidence="1">Uncharacterized protein</fullName>
    </submittedName>
</protein>
<organism evidence="1 2">
    <name type="scientific">Agrobacterium rubi TR3 = NBRC 13261</name>
    <dbReference type="NCBI Taxonomy" id="1368415"/>
    <lineage>
        <taxon>Bacteria</taxon>
        <taxon>Pseudomonadati</taxon>
        <taxon>Pseudomonadota</taxon>
        <taxon>Alphaproteobacteria</taxon>
        <taxon>Hyphomicrobiales</taxon>
        <taxon>Rhizobiaceae</taxon>
        <taxon>Rhizobium/Agrobacterium group</taxon>
        <taxon>Agrobacterium</taxon>
    </lineage>
</organism>
<evidence type="ECO:0000313" key="1">
    <source>
        <dbReference type="EMBL" id="GAK73116.1"/>
    </source>
</evidence>
<dbReference type="eggNOG" id="ENOG5033EDH">
    <property type="taxonomic scope" value="Bacteria"/>
</dbReference>
<evidence type="ECO:0000313" key="2">
    <source>
        <dbReference type="Proteomes" id="UP000028701"/>
    </source>
</evidence>
<reference evidence="1 2" key="1">
    <citation type="submission" date="2014-08" db="EMBL/GenBank/DDBJ databases">
        <title>Whole genome shotgun sequence of Rhizobium rubi NBRC 13261.</title>
        <authorList>
            <person name="Katano-Makiyama Y."/>
            <person name="Hosoyama A."/>
            <person name="Hashimoto M."/>
            <person name="Hosoyama Y."/>
            <person name="Noguchi M."/>
            <person name="Tsuchikane K."/>
            <person name="Uohara A."/>
            <person name="Ohji S."/>
            <person name="Ichikawa N."/>
            <person name="Kimura A."/>
            <person name="Yamazoe A."/>
            <person name="Fujita N."/>
        </authorList>
    </citation>
    <scope>NUCLEOTIDE SEQUENCE [LARGE SCALE GENOMIC DNA]</scope>
    <source>
        <strain evidence="1 2">NBRC 13261</strain>
    </source>
</reference>
<dbReference type="RefSeq" id="WP_131367826.1">
    <property type="nucleotide sequence ID" value="NZ_BBJU01000031.1"/>
</dbReference>
<sequence>MKTHISAPPRMFRTQRHTQPLAGYVTPQLQELVTSLSHLNDFGFLTMAWSTHALQTGREDHIRKGVFRYPKAAVGNDNLSDHTVHEWEIETLVNLLLTSPKTPGFAWEPTMDTGQFETIRKLTNLLRSAENDETPLRINSENIFDELHRIGHRQFPWQRTWIRSGELYKYLYIYCQGACADYFKEKYGLDIIDYVSAAFILFTQHSRLTWMPLLDTREKLPLSLQAIHKTTELLSSSTWTARREAAALVRKFEAEASAPIPIAYQPSYLRLKPILSYDRADTTLYTSPLPDLILLRVTAGLFYDLASGKNPVISDANRRFEEYSRKIIKAFIPEFDPQPAETYRYKRNPVETPDILLKLDGKIVSVMECKATKLTYAAQYGENPREDASDGYDQIVKAIFQLWRYFAHVRQGILKHDLVDDVTGVILTLDSWTQMGGKLRDKLVAEAKVYSAKKDSSITEADMRTPVFCPIQELDDILSISDARQILATFCSMTEIDSFSWNVRQKRDEVGPKLAAKTYPFDPGEFMPLWATTSERRRANELRDEA</sequence>
<accession>A0A081D2H0</accession>
<proteinExistence type="predicted"/>
<dbReference type="AlphaFoldDB" id="A0A081D2H0"/>
<comment type="caution">
    <text evidence="1">The sequence shown here is derived from an EMBL/GenBank/DDBJ whole genome shotgun (WGS) entry which is preliminary data.</text>
</comment>
<name>A0A081D2H0_9HYPH</name>